<feature type="region of interest" description="Disordered" evidence="1">
    <location>
        <begin position="137"/>
        <end position="175"/>
    </location>
</feature>
<gene>
    <name evidence="2" type="ORF">PSTG_06372</name>
</gene>
<feature type="compositionally biased region" description="Low complexity" evidence="1">
    <location>
        <begin position="156"/>
        <end position="175"/>
    </location>
</feature>
<proteinExistence type="predicted"/>
<evidence type="ECO:0000313" key="3">
    <source>
        <dbReference type="Proteomes" id="UP000054564"/>
    </source>
</evidence>
<keyword evidence="3" id="KW-1185">Reference proteome</keyword>
<reference evidence="3" key="1">
    <citation type="submission" date="2014-03" db="EMBL/GenBank/DDBJ databases">
        <title>The Genome Sequence of Puccinia striiformis f. sp. tritici PST-78.</title>
        <authorList>
            <consortium name="The Broad Institute Genome Sequencing Platform"/>
            <person name="Cuomo C."/>
            <person name="Hulbert S."/>
            <person name="Chen X."/>
            <person name="Walker B."/>
            <person name="Young S.K."/>
            <person name="Zeng Q."/>
            <person name="Gargeya S."/>
            <person name="Fitzgerald M."/>
            <person name="Haas B."/>
            <person name="Abouelleil A."/>
            <person name="Alvarado L."/>
            <person name="Arachchi H.M."/>
            <person name="Berlin A.M."/>
            <person name="Chapman S.B."/>
            <person name="Goldberg J."/>
            <person name="Griggs A."/>
            <person name="Gujja S."/>
            <person name="Hansen M."/>
            <person name="Howarth C."/>
            <person name="Imamovic A."/>
            <person name="Larimer J."/>
            <person name="McCowan C."/>
            <person name="Montmayeur A."/>
            <person name="Murphy C."/>
            <person name="Neiman D."/>
            <person name="Pearson M."/>
            <person name="Priest M."/>
            <person name="Roberts A."/>
            <person name="Saif S."/>
            <person name="Shea T."/>
            <person name="Sisk P."/>
            <person name="Sykes S."/>
            <person name="Wortman J."/>
            <person name="Nusbaum C."/>
            <person name="Birren B."/>
        </authorList>
    </citation>
    <scope>NUCLEOTIDE SEQUENCE [LARGE SCALE GENOMIC DNA]</scope>
    <source>
        <strain evidence="3">race PST-78</strain>
    </source>
</reference>
<comment type="caution">
    <text evidence="2">The sequence shown here is derived from an EMBL/GenBank/DDBJ whole genome shotgun (WGS) entry which is preliminary data.</text>
</comment>
<feature type="region of interest" description="Disordered" evidence="1">
    <location>
        <begin position="194"/>
        <end position="255"/>
    </location>
</feature>
<feature type="compositionally biased region" description="Low complexity" evidence="1">
    <location>
        <begin position="207"/>
        <end position="232"/>
    </location>
</feature>
<dbReference type="AlphaFoldDB" id="A0A0L0VME3"/>
<accession>A0A0L0VME3</accession>
<sequence>MGCYPRQTLDGYIKLTGFDWMGGSFEWPLAISKGSGSSSRPTIKKPTSLSTQTSSSTSSTTRSSRTSSSLTSKNSKHKNKNERRVHGVDDDQVYWDRPTQSQRLAHLTISEEQPPPANPVPVLTPIVQPALKFRVPSPTKDCKKRKREIPTRPHTTAKTTASTLTTTTTTTTTTSTSLRNKSIDLLRDKLTLHQKKMGPLITRPTKKSSATSSHRATSTTTTSKTKAALVTSRKPPHRGKSSSCSKPSTSSSKSS</sequence>
<feature type="compositionally biased region" description="Low complexity" evidence="1">
    <location>
        <begin position="241"/>
        <end position="255"/>
    </location>
</feature>
<feature type="region of interest" description="Disordered" evidence="1">
    <location>
        <begin position="33"/>
        <end position="95"/>
    </location>
</feature>
<evidence type="ECO:0000313" key="2">
    <source>
        <dbReference type="EMBL" id="KNF00444.1"/>
    </source>
</evidence>
<organism evidence="2 3">
    <name type="scientific">Puccinia striiformis f. sp. tritici PST-78</name>
    <dbReference type="NCBI Taxonomy" id="1165861"/>
    <lineage>
        <taxon>Eukaryota</taxon>
        <taxon>Fungi</taxon>
        <taxon>Dikarya</taxon>
        <taxon>Basidiomycota</taxon>
        <taxon>Pucciniomycotina</taxon>
        <taxon>Pucciniomycetes</taxon>
        <taxon>Pucciniales</taxon>
        <taxon>Pucciniaceae</taxon>
        <taxon>Puccinia</taxon>
    </lineage>
</organism>
<evidence type="ECO:0000256" key="1">
    <source>
        <dbReference type="SAM" id="MobiDB-lite"/>
    </source>
</evidence>
<name>A0A0L0VME3_9BASI</name>
<dbReference type="EMBL" id="AJIL01000037">
    <property type="protein sequence ID" value="KNF00444.1"/>
    <property type="molecule type" value="Genomic_DNA"/>
</dbReference>
<feature type="compositionally biased region" description="Low complexity" evidence="1">
    <location>
        <begin position="47"/>
        <end position="72"/>
    </location>
</feature>
<dbReference type="Proteomes" id="UP000054564">
    <property type="component" value="Unassembled WGS sequence"/>
</dbReference>
<protein>
    <submittedName>
        <fullName evidence="2">Uncharacterized protein</fullName>
    </submittedName>
</protein>